<accession>A0A2X2GN44</accession>
<dbReference type="EMBL" id="JBFQXQ010000001">
    <property type="protein sequence ID" value="MEX3172516.1"/>
    <property type="molecule type" value="Genomic_DNA"/>
</dbReference>
<gene>
    <name evidence="4" type="ORF">AB4M04_10495</name>
    <name evidence="5" type="ORF">NCTC11544_04784</name>
</gene>
<dbReference type="GeneID" id="74951172"/>
<dbReference type="EMBL" id="UGYN01000002">
    <property type="protein sequence ID" value="SUI85366.1"/>
    <property type="molecule type" value="Genomic_DNA"/>
</dbReference>
<dbReference type="InterPro" id="IPR025611">
    <property type="entry name" value="YobH"/>
</dbReference>
<reference evidence="4 7" key="2">
    <citation type="submission" date="2024-07" db="EMBL/GenBank/DDBJ databases">
        <title>Genomes of novel Serratia strains from suburban soil.</title>
        <authorList>
            <person name="Markert E.X."/>
            <person name="Severe K."/>
            <person name="Severe L."/>
            <person name="Twing K.I."/>
            <person name="Ward L.M."/>
        </authorList>
    </citation>
    <scope>NUCLEOTIDE SEQUENCE [LARGE SCALE GENOMIC DNA]</scope>
    <source>
        <strain evidence="4 7">3C-UT</strain>
    </source>
</reference>
<dbReference type="Proteomes" id="UP001558101">
    <property type="component" value="Unassembled WGS sequence"/>
</dbReference>
<evidence type="ECO:0000313" key="7">
    <source>
        <dbReference type="Proteomes" id="UP001558101"/>
    </source>
</evidence>
<dbReference type="RefSeq" id="WP_012145553.1">
    <property type="nucleotide sequence ID" value="NZ_CAMIRF010000002.1"/>
</dbReference>
<evidence type="ECO:0000256" key="3">
    <source>
        <dbReference type="SAM" id="Phobius"/>
    </source>
</evidence>
<protein>
    <recommendedName>
        <fullName evidence="1">Uncharacterized protein YobH</fullName>
    </recommendedName>
</protein>
<sequence length="77" mass="8219">MGKLIKWAVLLAVVYGAFLFSGYGVLVGSNKNVGGLGLQCKYMTARNLVIAQYLHGDNGLIGVADCPLFKKVETVVD</sequence>
<evidence type="ECO:0000313" key="4">
    <source>
        <dbReference type="EMBL" id="MEX3172516.1"/>
    </source>
</evidence>
<keyword evidence="3" id="KW-0812">Transmembrane</keyword>
<keyword evidence="7" id="KW-1185">Reference proteome</keyword>
<evidence type="ECO:0000313" key="5">
    <source>
        <dbReference type="EMBL" id="SUI85366.1"/>
    </source>
</evidence>
<feature type="transmembrane region" description="Helical" evidence="3">
    <location>
        <begin position="7"/>
        <end position="26"/>
    </location>
</feature>
<name>A0A2X2GN44_9GAMM</name>
<keyword evidence="3" id="KW-0472">Membrane</keyword>
<keyword evidence="2" id="KW-0732">Signal</keyword>
<evidence type="ECO:0000256" key="2">
    <source>
        <dbReference type="ARBA" id="ARBA00022729"/>
    </source>
</evidence>
<keyword evidence="3" id="KW-1133">Transmembrane helix</keyword>
<evidence type="ECO:0000313" key="6">
    <source>
        <dbReference type="Proteomes" id="UP000255529"/>
    </source>
</evidence>
<dbReference type="Pfam" id="PF13996">
    <property type="entry name" value="YobH"/>
    <property type="match status" value="1"/>
</dbReference>
<organism evidence="5 6">
    <name type="scientific">Serratia quinivorans</name>
    <dbReference type="NCBI Taxonomy" id="137545"/>
    <lineage>
        <taxon>Bacteria</taxon>
        <taxon>Pseudomonadati</taxon>
        <taxon>Pseudomonadota</taxon>
        <taxon>Gammaproteobacteria</taxon>
        <taxon>Enterobacterales</taxon>
        <taxon>Yersiniaceae</taxon>
        <taxon>Serratia</taxon>
    </lineage>
</organism>
<reference evidence="5 6" key="1">
    <citation type="submission" date="2018-06" db="EMBL/GenBank/DDBJ databases">
        <authorList>
            <consortium name="Pathogen Informatics"/>
            <person name="Doyle S."/>
        </authorList>
    </citation>
    <scope>NUCLEOTIDE SEQUENCE [LARGE SCALE GENOMIC DNA]</scope>
    <source>
        <strain evidence="5 6">NCTC11544</strain>
    </source>
</reference>
<proteinExistence type="predicted"/>
<evidence type="ECO:0000256" key="1">
    <source>
        <dbReference type="ARBA" id="ARBA00019316"/>
    </source>
</evidence>
<dbReference type="Proteomes" id="UP000255529">
    <property type="component" value="Unassembled WGS sequence"/>
</dbReference>
<dbReference type="AlphaFoldDB" id="A0A2X2GN44"/>